<dbReference type="InterPro" id="IPR038577">
    <property type="entry name" value="GT10-like_C_sf"/>
</dbReference>
<dbReference type="InterPro" id="IPR001503">
    <property type="entry name" value="Glyco_trans_10"/>
</dbReference>
<evidence type="ECO:0000256" key="3">
    <source>
        <dbReference type="ARBA" id="ARBA00022676"/>
    </source>
</evidence>
<evidence type="ECO:0000256" key="1">
    <source>
        <dbReference type="ARBA" id="ARBA00004922"/>
    </source>
</evidence>
<evidence type="ECO:0000313" key="7">
    <source>
        <dbReference type="EMBL" id="CAD8459684.1"/>
    </source>
</evidence>
<keyword evidence="5" id="KW-0812">Transmembrane</keyword>
<evidence type="ECO:0000256" key="5">
    <source>
        <dbReference type="RuleBase" id="RU003832"/>
    </source>
</evidence>
<gene>
    <name evidence="7" type="ORF">LAMO00422_LOCUS18638</name>
</gene>
<sequence length="870" mass="99818">MKHRKNKNPMTVVDLQLTEQGQKLQETEMCATERTMQYILNRPQKHMGKQQNIWSGRKNEHYSLDTEAKLKANVDLDKGEMDTKTGCRIATPRIRSMTELQSILKTRACSRTCTAFRSLRQGGNPHANMTGSKTIVVVVGHYQGQLQWTELQPVCYVVMDTREKKRMAFLNTTDKKSVSSNKGNVSSSFLRFFVQAYHFLPDNVITAHGDRLIQYSGDLVNTLRHINPDSYGYASLNAIYFHMIDLDDYCGLKGFYDTFITNKNIYPPFPRDFMGVSLSCCGEFLVSKERILARPLIEYQKLYNFSSGSLDWGEHSPTDIESEPNLPVLVQNKTTPLPDRCPKKRPHEMDNFGRGKAIELFWPVLFGEPWSEPREDPKQLCGSNSTVCPQDWPNIQNPEMRVISAVIPSGVDNPMGAFWGPALKWQEETTNQESHLLGQNFLITTPTSLSKLAGAEEEIIISPNTANNNKNHRAIKGYDDHTNDVMGDERIMWMANHMANRTINEPEYINILLYNDDPCGIDFYGLRVEPFLKFDGCGTPVRLYSSRHRSLIQNMDIVIVSRVRSEQREDFNTPNTHLKKKGQLWMSCSIDNGETYERIPNTELKKRFKIDKIISPSVHADMYVSFYSQFYVGAESIRTQLRGIKPLPYSQKFKKIAIMDAACFGSEFTYRNSYIEQLFRSKKLEGKIASMGPCWHNEEPRLPWVDGGVGNRSMAFYIKKLANIRPYMFTLCHESVDMDEWVTEKVFHALSVGSIPIYRGSKSIKAFVPCEHCVIDTRDFKTINDLATHINEIINNRELFHSYHTWRSEPYDKSIFPLFENKVRKKSIDTAICRIASKAPATEFRKTANNYCEAGCLEEVYKLQRLSAHG</sequence>
<protein>
    <recommendedName>
        <fullName evidence="5">Fucosyltransferase</fullName>
        <ecNumber evidence="5">2.4.1.-</ecNumber>
    </recommendedName>
</protein>
<dbReference type="InterPro" id="IPR055270">
    <property type="entry name" value="Glyco_tran_10_C"/>
</dbReference>
<dbReference type="GO" id="GO:0046920">
    <property type="term" value="F:alpha-(1-&gt;3)-fucosyltransferase activity"/>
    <property type="evidence" value="ECO:0007669"/>
    <property type="project" value="TreeGrafter"/>
</dbReference>
<keyword evidence="5" id="KW-0472">Membrane</keyword>
<organism evidence="7">
    <name type="scientific">Amorphochlora amoebiformis</name>
    <dbReference type="NCBI Taxonomy" id="1561963"/>
    <lineage>
        <taxon>Eukaryota</taxon>
        <taxon>Sar</taxon>
        <taxon>Rhizaria</taxon>
        <taxon>Cercozoa</taxon>
        <taxon>Chlorarachniophyceae</taxon>
        <taxon>Amorphochlora</taxon>
    </lineage>
</organism>
<dbReference type="GO" id="GO:0032580">
    <property type="term" value="C:Golgi cisterna membrane"/>
    <property type="evidence" value="ECO:0007669"/>
    <property type="project" value="UniProtKB-SubCell"/>
</dbReference>
<comment type="subcellular location">
    <subcellularLocation>
        <location evidence="5">Golgi apparatus</location>
        <location evidence="5">Golgi stack membrane</location>
        <topology evidence="5">Single-pass type II membrane protein</topology>
    </subcellularLocation>
</comment>
<dbReference type="SUPFAM" id="SSF53756">
    <property type="entry name" value="UDP-Glycosyltransferase/glycogen phosphorylase"/>
    <property type="match status" value="1"/>
</dbReference>
<comment type="pathway">
    <text evidence="1">Protein modification; protein glycosylation.</text>
</comment>
<dbReference type="Gene3D" id="3.40.50.11660">
    <property type="entry name" value="Glycosyl transferase family 10, C-terminal domain"/>
    <property type="match status" value="1"/>
</dbReference>
<keyword evidence="4 5" id="KW-0808">Transferase</keyword>
<evidence type="ECO:0000256" key="2">
    <source>
        <dbReference type="ARBA" id="ARBA00008919"/>
    </source>
</evidence>
<dbReference type="PANTHER" id="PTHR11929:SF237">
    <property type="entry name" value="FUCOSYLTRANSFERASE"/>
    <property type="match status" value="1"/>
</dbReference>
<name>A0A7S0H725_9EUKA</name>
<dbReference type="Pfam" id="PF00852">
    <property type="entry name" value="Glyco_transf_10"/>
    <property type="match status" value="1"/>
</dbReference>
<dbReference type="AlphaFoldDB" id="A0A7S0H725"/>
<dbReference type="EC" id="2.4.1.-" evidence="5"/>
<dbReference type="EMBL" id="HBEM01027365">
    <property type="protein sequence ID" value="CAD8459684.1"/>
    <property type="molecule type" value="Transcribed_RNA"/>
</dbReference>
<reference evidence="7" key="1">
    <citation type="submission" date="2021-01" db="EMBL/GenBank/DDBJ databases">
        <authorList>
            <person name="Corre E."/>
            <person name="Pelletier E."/>
            <person name="Niang G."/>
            <person name="Scheremetjew M."/>
            <person name="Finn R."/>
            <person name="Kale V."/>
            <person name="Holt S."/>
            <person name="Cochrane G."/>
            <person name="Meng A."/>
            <person name="Brown T."/>
            <person name="Cohen L."/>
        </authorList>
    </citation>
    <scope>NUCLEOTIDE SEQUENCE</scope>
    <source>
        <strain evidence="7">CCMP2058</strain>
    </source>
</reference>
<evidence type="ECO:0000259" key="6">
    <source>
        <dbReference type="Pfam" id="PF00852"/>
    </source>
</evidence>
<evidence type="ECO:0000256" key="4">
    <source>
        <dbReference type="ARBA" id="ARBA00022679"/>
    </source>
</evidence>
<feature type="domain" description="Fucosyltransferase C-terminal" evidence="6">
    <location>
        <begin position="655"/>
        <end position="844"/>
    </location>
</feature>
<keyword evidence="5" id="KW-0333">Golgi apparatus</keyword>
<proteinExistence type="inferred from homology"/>
<keyword evidence="3 5" id="KW-0328">Glycosyltransferase</keyword>
<accession>A0A7S0H725</accession>
<dbReference type="PANTHER" id="PTHR11929">
    <property type="entry name" value="ALPHA- 1,3 -FUCOSYLTRANSFERASE"/>
    <property type="match status" value="1"/>
</dbReference>
<dbReference type="UniPathway" id="UPA00378"/>
<comment type="similarity">
    <text evidence="2 5">Belongs to the glycosyltransferase 10 family.</text>
</comment>